<accession>A0A5D5AL06</accession>
<sequence>MSEDPPLEAVVSLLDDEYARAILEATRTEPMSANELTDRCDAALSTVCRRLEALEDANLVRERTRPRPDGHHDTIYVATLEEVRFRLDEDGFSFDLHRRDEDAADRLQRLWGDL</sequence>
<dbReference type="CDD" id="cd00090">
    <property type="entry name" value="HTH_ARSR"/>
    <property type="match status" value="1"/>
</dbReference>
<reference evidence="1 2" key="1">
    <citation type="submission" date="2019-08" db="EMBL/GenBank/DDBJ databases">
        <title>Archaea genome.</title>
        <authorList>
            <person name="Kajale S."/>
            <person name="Shouche Y."/>
            <person name="Deshpande N."/>
            <person name="Sharma A."/>
        </authorList>
    </citation>
    <scope>NUCLEOTIDE SEQUENCE [LARGE SCALE GENOMIC DNA]</scope>
    <source>
        <strain evidence="1 2">ESP3B_9</strain>
    </source>
</reference>
<dbReference type="RefSeq" id="WP_149080990.1">
    <property type="nucleotide sequence ID" value="NZ_VTAW01000008.1"/>
</dbReference>
<evidence type="ECO:0000313" key="1">
    <source>
        <dbReference type="EMBL" id="TYT62439.1"/>
    </source>
</evidence>
<dbReference type="Proteomes" id="UP000324104">
    <property type="component" value="Unassembled WGS sequence"/>
</dbReference>
<dbReference type="EMBL" id="VTAW01000008">
    <property type="protein sequence ID" value="TYT62439.1"/>
    <property type="molecule type" value="Genomic_DNA"/>
</dbReference>
<proteinExistence type="predicted"/>
<evidence type="ECO:0000313" key="2">
    <source>
        <dbReference type="Proteomes" id="UP000324104"/>
    </source>
</evidence>
<dbReference type="Gene3D" id="1.10.10.10">
    <property type="entry name" value="Winged helix-like DNA-binding domain superfamily/Winged helix DNA-binding domain"/>
    <property type="match status" value="1"/>
</dbReference>
<organism evidence="1 2">
    <name type="scientific">Natrialba swarupiae</name>
    <dbReference type="NCBI Taxonomy" id="2448032"/>
    <lineage>
        <taxon>Archaea</taxon>
        <taxon>Methanobacteriati</taxon>
        <taxon>Methanobacteriota</taxon>
        <taxon>Stenosarchaea group</taxon>
        <taxon>Halobacteria</taxon>
        <taxon>Halobacteriales</taxon>
        <taxon>Natrialbaceae</taxon>
        <taxon>Natrialba</taxon>
    </lineage>
</organism>
<dbReference type="InterPro" id="IPR011991">
    <property type="entry name" value="ArsR-like_HTH"/>
</dbReference>
<comment type="caution">
    <text evidence="1">The sequence shown here is derived from an EMBL/GenBank/DDBJ whole genome shotgun (WGS) entry which is preliminary data.</text>
</comment>
<name>A0A5D5AL06_9EURY</name>
<dbReference type="AlphaFoldDB" id="A0A5D5AL06"/>
<dbReference type="SUPFAM" id="SSF46785">
    <property type="entry name" value="Winged helix' DNA-binding domain"/>
    <property type="match status" value="1"/>
</dbReference>
<dbReference type="InterPro" id="IPR036390">
    <property type="entry name" value="WH_DNA-bd_sf"/>
</dbReference>
<dbReference type="Pfam" id="PF12840">
    <property type="entry name" value="HTH_20"/>
    <property type="match status" value="1"/>
</dbReference>
<keyword evidence="2" id="KW-1185">Reference proteome</keyword>
<protein>
    <submittedName>
        <fullName evidence="1">Helix-turn-helix transcriptional regulator</fullName>
    </submittedName>
</protein>
<gene>
    <name evidence="1" type="ORF">FYC77_08050</name>
</gene>
<dbReference type="InterPro" id="IPR036388">
    <property type="entry name" value="WH-like_DNA-bd_sf"/>
</dbReference>